<comment type="caution">
    <text evidence="4">The sequence shown here is derived from an EMBL/GenBank/DDBJ whole genome shotgun (WGS) entry which is preliminary data.</text>
</comment>
<feature type="binding site" evidence="2">
    <location>
        <position position="69"/>
    </location>
    <ligand>
        <name>substrate</name>
    </ligand>
</feature>
<dbReference type="SUPFAM" id="SSF54637">
    <property type="entry name" value="Thioesterase/thiol ester dehydrase-isomerase"/>
    <property type="match status" value="1"/>
</dbReference>
<feature type="active site" evidence="1">
    <location>
        <position position="76"/>
    </location>
</feature>
<dbReference type="Pfam" id="PF22636">
    <property type="entry name" value="FlK"/>
    <property type="match status" value="1"/>
</dbReference>
<protein>
    <submittedName>
        <fullName evidence="4">Thioesterase</fullName>
    </submittedName>
</protein>
<evidence type="ECO:0000313" key="5">
    <source>
        <dbReference type="Proteomes" id="UP000598196"/>
    </source>
</evidence>
<feature type="binding site" evidence="2">
    <location>
        <position position="120"/>
    </location>
    <ligand>
        <name>substrate</name>
    </ligand>
</feature>
<dbReference type="RefSeq" id="WP_146285366.1">
    <property type="nucleotide sequence ID" value="NZ_BMLP01000001.1"/>
</dbReference>
<dbReference type="Gene3D" id="3.10.129.10">
    <property type="entry name" value="Hotdog Thioesterase"/>
    <property type="match status" value="1"/>
</dbReference>
<evidence type="ECO:0000256" key="1">
    <source>
        <dbReference type="PIRSR" id="PIRSR014972-1"/>
    </source>
</evidence>
<feature type="active site" evidence="1">
    <location>
        <position position="50"/>
    </location>
</feature>
<dbReference type="InterPro" id="IPR029069">
    <property type="entry name" value="HotDog_dom_sf"/>
</dbReference>
<dbReference type="Proteomes" id="UP000598196">
    <property type="component" value="Unassembled WGS sequence"/>
</dbReference>
<feature type="active site" evidence="1">
    <location>
        <position position="42"/>
    </location>
</feature>
<organism evidence="4 5">
    <name type="scientific">Gemmobacter aquaticus</name>
    <dbReference type="NCBI Taxonomy" id="490185"/>
    <lineage>
        <taxon>Bacteria</taxon>
        <taxon>Pseudomonadati</taxon>
        <taxon>Pseudomonadota</taxon>
        <taxon>Alphaproteobacteria</taxon>
        <taxon>Rhodobacterales</taxon>
        <taxon>Paracoccaceae</taxon>
        <taxon>Gemmobacter</taxon>
    </lineage>
</organism>
<dbReference type="PANTHER" id="PTHR36934:SF1">
    <property type="entry name" value="THIOESTERASE DOMAIN-CONTAINING PROTEIN"/>
    <property type="match status" value="1"/>
</dbReference>
<accession>A0A917YIT2</accession>
<dbReference type="OrthoDB" id="6902891at2"/>
<evidence type="ECO:0000313" key="4">
    <source>
        <dbReference type="EMBL" id="GGO27252.1"/>
    </source>
</evidence>
<dbReference type="PANTHER" id="PTHR36934">
    <property type="entry name" value="BLR0278 PROTEIN"/>
    <property type="match status" value="1"/>
</dbReference>
<keyword evidence="5" id="KW-1185">Reference proteome</keyword>
<sequence>MKDGLKIGARAEHRFTVAERHTVRALFSEEAAFPAMPAVFATAYMTGLMEWGCVEVIRPYYEDGEDSLGIHVDFSHVAPTLPGQVVTVTAELTEIDGRRFGFRVSAHDGIDLIGEGRHQRALIDTEKFANRLAAKRAAAGLEG</sequence>
<feature type="domain" description="Fluoroacetyl-CoA-specific thioesterase-like" evidence="3">
    <location>
        <begin position="34"/>
        <end position="126"/>
    </location>
</feature>
<dbReference type="InterPro" id="IPR025540">
    <property type="entry name" value="FlK"/>
</dbReference>
<gene>
    <name evidence="4" type="ORF">GCM10010991_08800</name>
</gene>
<evidence type="ECO:0000256" key="2">
    <source>
        <dbReference type="PIRSR" id="PIRSR014972-2"/>
    </source>
</evidence>
<name>A0A917YIT2_9RHOB</name>
<reference evidence="4 5" key="1">
    <citation type="journal article" date="2014" name="Int. J. Syst. Evol. Microbiol.">
        <title>Complete genome sequence of Corynebacterium casei LMG S-19264T (=DSM 44701T), isolated from a smear-ripened cheese.</title>
        <authorList>
            <consortium name="US DOE Joint Genome Institute (JGI-PGF)"/>
            <person name="Walter F."/>
            <person name="Albersmeier A."/>
            <person name="Kalinowski J."/>
            <person name="Ruckert C."/>
        </authorList>
    </citation>
    <scope>NUCLEOTIDE SEQUENCE [LARGE SCALE GENOMIC DNA]</scope>
    <source>
        <strain evidence="4 5">CGMCC 1.7029</strain>
    </source>
</reference>
<proteinExistence type="predicted"/>
<dbReference type="InterPro" id="IPR054485">
    <property type="entry name" value="FlK-like_dom"/>
</dbReference>
<evidence type="ECO:0000259" key="3">
    <source>
        <dbReference type="Pfam" id="PF22636"/>
    </source>
</evidence>
<dbReference type="AlphaFoldDB" id="A0A917YIT2"/>
<dbReference type="EMBL" id="BMLP01000001">
    <property type="protein sequence ID" value="GGO27252.1"/>
    <property type="molecule type" value="Genomic_DNA"/>
</dbReference>
<dbReference type="PIRSF" id="PIRSF014972">
    <property type="entry name" value="FlK"/>
    <property type="match status" value="1"/>
</dbReference>